<keyword evidence="6" id="KW-0560">Oxidoreductase</keyword>
<evidence type="ECO:0000256" key="1">
    <source>
        <dbReference type="ARBA" id="ARBA00001971"/>
    </source>
</evidence>
<keyword evidence="7" id="KW-0472">Membrane</keyword>
<keyword evidence="7" id="KW-1133">Transmembrane helix</keyword>
<evidence type="ECO:0000256" key="5">
    <source>
        <dbReference type="PIRSR" id="PIRSR602403-1"/>
    </source>
</evidence>
<comment type="cofactor">
    <cofactor evidence="1 5">
        <name>heme</name>
        <dbReference type="ChEBI" id="CHEBI:30413"/>
    </cofactor>
</comment>
<gene>
    <name evidence="8" type="ORF">INT47_007720</name>
</gene>
<evidence type="ECO:0000313" key="9">
    <source>
        <dbReference type="Proteomes" id="UP000603453"/>
    </source>
</evidence>
<protein>
    <recommendedName>
        <fullName evidence="10">Cytochrome P450</fullName>
    </recommendedName>
</protein>
<dbReference type="InterPro" id="IPR001128">
    <property type="entry name" value="Cyt_P450"/>
</dbReference>
<feature type="transmembrane region" description="Helical" evidence="7">
    <location>
        <begin position="42"/>
        <end position="60"/>
    </location>
</feature>
<sequence>MDYLNTLTTHNTHINNAVDLVRKFPVTQKLTDMYKRSSKNELLFIGAATYIALYNFSAYIKEKRQKLNNPPAVPYGLPIFGHSLYLIFFPGKFMDWCNEKYGEMYNLNLRGKTVTVVGGKPGEESMKSDATELSLSDAIVRDVLHLDYVFDENVLGHSLTTVPEVVKIAVTNSKMPMYVPGIKSGLKNACDALLKEKTTVIQGPSRFFQNFVAYMTVPAFVGDEFALNVDVIESFAFFTGDIIKNVGTFMMIPKPLHKFVLPYVQSAKKHHDCMLKYIAPAVRARRAKMQAAEEAGEEHGLVDDFLQGIIEYIHTDENGVESNIPAEDIAHIILLVAFASVHTTSMNTSFCIYWLLARPDLMDSLKEEMERVIPGDSPVTAQALAQMHFLNNFIREAIRQGVDKLSKGRKAVKDYTFANGYQVPKGRLVSVASRQMNFGGNFVRNTIDGMDPEMSKNKPVTTPGRDFISFGAGKHLCPGRFFAVQEIQMTLIYLLRNYDIATVSGNPPKPVYSLAGYMSTNSEEPLIFTRKN</sequence>
<dbReference type="GO" id="GO:0004497">
    <property type="term" value="F:monooxygenase activity"/>
    <property type="evidence" value="ECO:0007669"/>
    <property type="project" value="UniProtKB-KW"/>
</dbReference>
<evidence type="ECO:0000256" key="6">
    <source>
        <dbReference type="RuleBase" id="RU000461"/>
    </source>
</evidence>
<dbReference type="GO" id="GO:0016705">
    <property type="term" value="F:oxidoreductase activity, acting on paired donors, with incorporation or reduction of molecular oxygen"/>
    <property type="evidence" value="ECO:0007669"/>
    <property type="project" value="InterPro"/>
</dbReference>
<feature type="transmembrane region" description="Helical" evidence="7">
    <location>
        <begin position="72"/>
        <end position="91"/>
    </location>
</feature>
<dbReference type="SUPFAM" id="SSF48264">
    <property type="entry name" value="Cytochrome P450"/>
    <property type="match status" value="1"/>
</dbReference>
<dbReference type="InterPro" id="IPR017972">
    <property type="entry name" value="Cyt_P450_CS"/>
</dbReference>
<keyword evidence="5 6" id="KW-0349">Heme</keyword>
<keyword evidence="3 5" id="KW-0479">Metal-binding</keyword>
<evidence type="ECO:0000313" key="8">
    <source>
        <dbReference type="EMBL" id="KAG2200075.1"/>
    </source>
</evidence>
<dbReference type="PRINTS" id="PR00465">
    <property type="entry name" value="EP450IV"/>
</dbReference>
<evidence type="ECO:0000256" key="7">
    <source>
        <dbReference type="SAM" id="Phobius"/>
    </source>
</evidence>
<dbReference type="PROSITE" id="PS00086">
    <property type="entry name" value="CYTOCHROME_P450"/>
    <property type="match status" value="1"/>
</dbReference>
<dbReference type="Proteomes" id="UP000603453">
    <property type="component" value="Unassembled WGS sequence"/>
</dbReference>
<accession>A0A8H7UY46</accession>
<dbReference type="OrthoDB" id="1844152at2759"/>
<evidence type="ECO:0000256" key="3">
    <source>
        <dbReference type="ARBA" id="ARBA00022723"/>
    </source>
</evidence>
<evidence type="ECO:0008006" key="10">
    <source>
        <dbReference type="Google" id="ProtNLM"/>
    </source>
</evidence>
<keyword evidence="9" id="KW-1185">Reference proteome</keyword>
<keyword evidence="7" id="KW-0812">Transmembrane</keyword>
<evidence type="ECO:0000256" key="2">
    <source>
        <dbReference type="ARBA" id="ARBA00010617"/>
    </source>
</evidence>
<reference evidence="8" key="1">
    <citation type="submission" date="2020-12" db="EMBL/GenBank/DDBJ databases">
        <title>Metabolic potential, ecology and presence of endohyphal bacteria is reflected in genomic diversity of Mucoromycotina.</title>
        <authorList>
            <person name="Muszewska A."/>
            <person name="Okrasinska A."/>
            <person name="Steczkiewicz K."/>
            <person name="Drgas O."/>
            <person name="Orlowska M."/>
            <person name="Perlinska-Lenart U."/>
            <person name="Aleksandrzak-Piekarczyk T."/>
            <person name="Szatraj K."/>
            <person name="Zielenkiewicz U."/>
            <person name="Pilsyk S."/>
            <person name="Malc E."/>
            <person name="Mieczkowski P."/>
            <person name="Kruszewska J.S."/>
            <person name="Biernat P."/>
            <person name="Pawlowska J."/>
        </authorList>
    </citation>
    <scope>NUCLEOTIDE SEQUENCE</scope>
    <source>
        <strain evidence="8">WA0000017839</strain>
    </source>
</reference>
<comment type="caution">
    <text evidence="8">The sequence shown here is derived from an EMBL/GenBank/DDBJ whole genome shotgun (WGS) entry which is preliminary data.</text>
</comment>
<feature type="binding site" description="axial binding residue" evidence="5">
    <location>
        <position position="477"/>
    </location>
    <ligand>
        <name>heme</name>
        <dbReference type="ChEBI" id="CHEBI:30413"/>
    </ligand>
    <ligandPart>
        <name>Fe</name>
        <dbReference type="ChEBI" id="CHEBI:18248"/>
    </ligandPart>
</feature>
<dbReference type="InterPro" id="IPR036396">
    <property type="entry name" value="Cyt_P450_sf"/>
</dbReference>
<dbReference type="InterPro" id="IPR002403">
    <property type="entry name" value="Cyt_P450_E_grp-IV"/>
</dbReference>
<dbReference type="AlphaFoldDB" id="A0A8H7UY46"/>
<organism evidence="8 9">
    <name type="scientific">Mucor saturninus</name>
    <dbReference type="NCBI Taxonomy" id="64648"/>
    <lineage>
        <taxon>Eukaryota</taxon>
        <taxon>Fungi</taxon>
        <taxon>Fungi incertae sedis</taxon>
        <taxon>Mucoromycota</taxon>
        <taxon>Mucoromycotina</taxon>
        <taxon>Mucoromycetes</taxon>
        <taxon>Mucorales</taxon>
        <taxon>Mucorineae</taxon>
        <taxon>Mucoraceae</taxon>
        <taxon>Mucor</taxon>
    </lineage>
</organism>
<dbReference type="Pfam" id="PF00067">
    <property type="entry name" value="p450"/>
    <property type="match status" value="1"/>
</dbReference>
<proteinExistence type="inferred from homology"/>
<name>A0A8H7UY46_9FUNG</name>
<keyword evidence="6" id="KW-0503">Monooxygenase</keyword>
<dbReference type="EMBL" id="JAEPRD010000088">
    <property type="protein sequence ID" value="KAG2200075.1"/>
    <property type="molecule type" value="Genomic_DNA"/>
</dbReference>
<dbReference type="Gene3D" id="1.10.630.10">
    <property type="entry name" value="Cytochrome P450"/>
    <property type="match status" value="1"/>
</dbReference>
<dbReference type="GO" id="GO:0020037">
    <property type="term" value="F:heme binding"/>
    <property type="evidence" value="ECO:0007669"/>
    <property type="project" value="InterPro"/>
</dbReference>
<dbReference type="CDD" id="cd11041">
    <property type="entry name" value="CYP503A1-like"/>
    <property type="match status" value="1"/>
</dbReference>
<evidence type="ECO:0000256" key="4">
    <source>
        <dbReference type="ARBA" id="ARBA00023004"/>
    </source>
</evidence>
<comment type="similarity">
    <text evidence="2 6">Belongs to the cytochrome P450 family.</text>
</comment>
<dbReference type="PANTHER" id="PTHR46206">
    <property type="entry name" value="CYTOCHROME P450"/>
    <property type="match status" value="1"/>
</dbReference>
<keyword evidence="4 5" id="KW-0408">Iron</keyword>
<dbReference type="GO" id="GO:0005506">
    <property type="term" value="F:iron ion binding"/>
    <property type="evidence" value="ECO:0007669"/>
    <property type="project" value="InterPro"/>
</dbReference>